<dbReference type="EMBL" id="JAEVHI010000007">
    <property type="protein sequence ID" value="KAG5287324.1"/>
    <property type="molecule type" value="Genomic_DNA"/>
</dbReference>
<organism evidence="1 2">
    <name type="scientific">Ajellomyces capsulatus</name>
    <name type="common">Darling's disease fungus</name>
    <name type="synonym">Histoplasma capsulatum</name>
    <dbReference type="NCBI Taxonomy" id="5037"/>
    <lineage>
        <taxon>Eukaryota</taxon>
        <taxon>Fungi</taxon>
        <taxon>Dikarya</taxon>
        <taxon>Ascomycota</taxon>
        <taxon>Pezizomycotina</taxon>
        <taxon>Eurotiomycetes</taxon>
        <taxon>Eurotiomycetidae</taxon>
        <taxon>Onygenales</taxon>
        <taxon>Ajellomycetaceae</taxon>
        <taxon>Histoplasma</taxon>
    </lineage>
</organism>
<protein>
    <submittedName>
        <fullName evidence="1">Uncharacterized protein</fullName>
    </submittedName>
</protein>
<sequence length="73" mass="8177">MNHTAGTMGAASKFLVMAGEVEFDHGRSVIKEPEWPGSSFLDFLIHGKWSVLLESQNIIVLPYQYYHSGNHVT</sequence>
<dbReference type="AlphaFoldDB" id="A0A8H7YCY7"/>
<reference evidence="1 2" key="1">
    <citation type="submission" date="2021-01" db="EMBL/GenBank/DDBJ databases">
        <title>Chromosome-level genome assembly of a human fungal pathogen reveals clustering of transcriptionally co-regulated genes.</title>
        <authorList>
            <person name="Voorhies M."/>
            <person name="Cohen S."/>
            <person name="Shea T.P."/>
            <person name="Petrus S."/>
            <person name="Munoz J.F."/>
            <person name="Poplawski S."/>
            <person name="Goldman W.E."/>
            <person name="Michael T."/>
            <person name="Cuomo C.A."/>
            <person name="Sil A."/>
            <person name="Beyhan S."/>
        </authorList>
    </citation>
    <scope>NUCLEOTIDE SEQUENCE [LARGE SCALE GENOMIC DNA]</scope>
    <source>
        <strain evidence="1 2">G184AR</strain>
    </source>
</reference>
<name>A0A8H7YCY7_AJECA</name>
<comment type="caution">
    <text evidence="1">The sequence shown here is derived from an EMBL/GenBank/DDBJ whole genome shotgun (WGS) entry which is preliminary data.</text>
</comment>
<gene>
    <name evidence="1" type="ORF">I7I52_11059</name>
</gene>
<evidence type="ECO:0000313" key="1">
    <source>
        <dbReference type="EMBL" id="KAG5287324.1"/>
    </source>
</evidence>
<proteinExistence type="predicted"/>
<dbReference type="VEuPathDB" id="FungiDB:I7I52_11059"/>
<dbReference type="Proteomes" id="UP000670092">
    <property type="component" value="Unassembled WGS sequence"/>
</dbReference>
<accession>A0A8H7YCY7</accession>
<evidence type="ECO:0000313" key="2">
    <source>
        <dbReference type="Proteomes" id="UP000670092"/>
    </source>
</evidence>